<dbReference type="GO" id="GO:0016787">
    <property type="term" value="F:hydrolase activity"/>
    <property type="evidence" value="ECO:0007669"/>
    <property type="project" value="UniProtKB-KW"/>
</dbReference>
<dbReference type="InterPro" id="IPR029058">
    <property type="entry name" value="AB_hydrolase_fold"/>
</dbReference>
<proteinExistence type="predicted"/>
<organism evidence="3 4">
    <name type="scientific">Morchella conica CCBAS932</name>
    <dbReference type="NCBI Taxonomy" id="1392247"/>
    <lineage>
        <taxon>Eukaryota</taxon>
        <taxon>Fungi</taxon>
        <taxon>Dikarya</taxon>
        <taxon>Ascomycota</taxon>
        <taxon>Pezizomycotina</taxon>
        <taxon>Pezizomycetes</taxon>
        <taxon>Pezizales</taxon>
        <taxon>Morchellaceae</taxon>
        <taxon>Morchella</taxon>
    </lineage>
</organism>
<accession>A0A3N4L7T1</accession>
<dbReference type="Gene3D" id="3.40.50.1820">
    <property type="entry name" value="alpha/beta hydrolase"/>
    <property type="match status" value="1"/>
</dbReference>
<evidence type="ECO:0000256" key="1">
    <source>
        <dbReference type="ARBA" id="ARBA00022801"/>
    </source>
</evidence>
<evidence type="ECO:0000259" key="2">
    <source>
        <dbReference type="Pfam" id="PF07859"/>
    </source>
</evidence>
<dbReference type="AlphaFoldDB" id="A0A3N4L7T1"/>
<evidence type="ECO:0000313" key="4">
    <source>
        <dbReference type="Proteomes" id="UP000277580"/>
    </source>
</evidence>
<dbReference type="SUPFAM" id="SSF53474">
    <property type="entry name" value="alpha/beta-Hydrolases"/>
    <property type="match status" value="1"/>
</dbReference>
<gene>
    <name evidence="3" type="ORF">P167DRAFT_532246</name>
</gene>
<keyword evidence="4" id="KW-1185">Reference proteome</keyword>
<sequence>MSGPNSYLSEPTAEYAEYLRVTNPIPDLADIGGSEQARQALQNLFNPSRNVTIPTTGFIITDFTIPARDGYSLPIRSYIPEGPENTTWPVIIWSHYGGWVFGGLESDDTLCRVFAKELKVAVVNIDYRLAPKWVFPTAVNDVHDTVRWVSANPDKLNADLTKGFIIGGTSAGANMSSIVAHLARDENLTPPLTGQLLSQGNFFSRGHLDFIPEELRAEYTSDIDNKDAVIISAKSMEYIFNTVKPDPTSPLFSPVLFKSHKGLPKAFFEVAGGDPLRDDGLIYAKILQASGVETRMKIFPGLPHTFYEFSQWKAAGEWIPSLVEGGKYLLGRA</sequence>
<dbReference type="InterPro" id="IPR013094">
    <property type="entry name" value="AB_hydrolase_3"/>
</dbReference>
<dbReference type="Proteomes" id="UP000277580">
    <property type="component" value="Unassembled WGS sequence"/>
</dbReference>
<dbReference type="Pfam" id="PF07859">
    <property type="entry name" value="Abhydrolase_3"/>
    <property type="match status" value="1"/>
</dbReference>
<dbReference type="EMBL" id="ML119108">
    <property type="protein sequence ID" value="RPB16701.1"/>
    <property type="molecule type" value="Genomic_DNA"/>
</dbReference>
<keyword evidence="1" id="KW-0378">Hydrolase</keyword>
<dbReference type="InParanoid" id="A0A3N4L7T1"/>
<evidence type="ECO:0000313" key="3">
    <source>
        <dbReference type="EMBL" id="RPB16701.1"/>
    </source>
</evidence>
<dbReference type="STRING" id="1392247.A0A3N4L7T1"/>
<dbReference type="InterPro" id="IPR050300">
    <property type="entry name" value="GDXG_lipolytic_enzyme"/>
</dbReference>
<dbReference type="PANTHER" id="PTHR48081">
    <property type="entry name" value="AB HYDROLASE SUPERFAMILY PROTEIN C4A8.06C"/>
    <property type="match status" value="1"/>
</dbReference>
<dbReference type="PANTHER" id="PTHR48081:SF8">
    <property type="entry name" value="ALPHA_BETA HYDROLASE FOLD-3 DOMAIN-CONTAINING PROTEIN-RELATED"/>
    <property type="match status" value="1"/>
</dbReference>
<name>A0A3N4L7T1_9PEZI</name>
<feature type="domain" description="Alpha/beta hydrolase fold-3" evidence="2">
    <location>
        <begin position="92"/>
        <end position="307"/>
    </location>
</feature>
<dbReference type="OrthoDB" id="408631at2759"/>
<reference evidence="3 4" key="1">
    <citation type="journal article" date="2018" name="Nat. Ecol. Evol.">
        <title>Pezizomycetes genomes reveal the molecular basis of ectomycorrhizal truffle lifestyle.</title>
        <authorList>
            <person name="Murat C."/>
            <person name="Payen T."/>
            <person name="Noel B."/>
            <person name="Kuo A."/>
            <person name="Morin E."/>
            <person name="Chen J."/>
            <person name="Kohler A."/>
            <person name="Krizsan K."/>
            <person name="Balestrini R."/>
            <person name="Da Silva C."/>
            <person name="Montanini B."/>
            <person name="Hainaut M."/>
            <person name="Levati E."/>
            <person name="Barry K.W."/>
            <person name="Belfiori B."/>
            <person name="Cichocki N."/>
            <person name="Clum A."/>
            <person name="Dockter R.B."/>
            <person name="Fauchery L."/>
            <person name="Guy J."/>
            <person name="Iotti M."/>
            <person name="Le Tacon F."/>
            <person name="Lindquist E.A."/>
            <person name="Lipzen A."/>
            <person name="Malagnac F."/>
            <person name="Mello A."/>
            <person name="Molinier V."/>
            <person name="Miyauchi S."/>
            <person name="Poulain J."/>
            <person name="Riccioni C."/>
            <person name="Rubini A."/>
            <person name="Sitrit Y."/>
            <person name="Splivallo R."/>
            <person name="Traeger S."/>
            <person name="Wang M."/>
            <person name="Zifcakova L."/>
            <person name="Wipf D."/>
            <person name="Zambonelli A."/>
            <person name="Paolocci F."/>
            <person name="Nowrousian M."/>
            <person name="Ottonello S."/>
            <person name="Baldrian P."/>
            <person name="Spatafora J.W."/>
            <person name="Henrissat B."/>
            <person name="Nagy L.G."/>
            <person name="Aury J.M."/>
            <person name="Wincker P."/>
            <person name="Grigoriev I.V."/>
            <person name="Bonfante P."/>
            <person name="Martin F.M."/>
        </authorList>
    </citation>
    <scope>NUCLEOTIDE SEQUENCE [LARGE SCALE GENOMIC DNA]</scope>
    <source>
        <strain evidence="3 4">CCBAS932</strain>
    </source>
</reference>
<protein>
    <recommendedName>
        <fullName evidence="2">Alpha/beta hydrolase fold-3 domain-containing protein</fullName>
    </recommendedName>
</protein>